<evidence type="ECO:0000313" key="4">
    <source>
        <dbReference type="Proteomes" id="UP000683360"/>
    </source>
</evidence>
<dbReference type="InterPro" id="IPR000315">
    <property type="entry name" value="Znf_B-box"/>
</dbReference>
<keyword evidence="1" id="KW-0863">Zinc-finger</keyword>
<evidence type="ECO:0000259" key="2">
    <source>
        <dbReference type="PROSITE" id="PS50119"/>
    </source>
</evidence>
<feature type="domain" description="B box-type" evidence="2">
    <location>
        <begin position="56"/>
        <end position="96"/>
    </location>
</feature>
<keyword evidence="4" id="KW-1185">Reference proteome</keyword>
<protein>
    <recommendedName>
        <fullName evidence="2">B box-type domain-containing protein</fullName>
    </recommendedName>
</protein>
<organism evidence="3 4">
    <name type="scientific">Mytilus edulis</name>
    <name type="common">Blue mussel</name>
    <dbReference type="NCBI Taxonomy" id="6550"/>
    <lineage>
        <taxon>Eukaryota</taxon>
        <taxon>Metazoa</taxon>
        <taxon>Spiralia</taxon>
        <taxon>Lophotrochozoa</taxon>
        <taxon>Mollusca</taxon>
        <taxon>Bivalvia</taxon>
        <taxon>Autobranchia</taxon>
        <taxon>Pteriomorphia</taxon>
        <taxon>Mytilida</taxon>
        <taxon>Mytiloidea</taxon>
        <taxon>Mytilidae</taxon>
        <taxon>Mytilinae</taxon>
        <taxon>Mytilus</taxon>
    </lineage>
</organism>
<evidence type="ECO:0000313" key="3">
    <source>
        <dbReference type="EMBL" id="CAG2252125.1"/>
    </source>
</evidence>
<dbReference type="CDD" id="cd19756">
    <property type="entry name" value="Bbox2"/>
    <property type="match status" value="1"/>
</dbReference>
<reference evidence="3" key="1">
    <citation type="submission" date="2021-03" db="EMBL/GenBank/DDBJ databases">
        <authorList>
            <person name="Bekaert M."/>
        </authorList>
    </citation>
    <scope>NUCLEOTIDE SEQUENCE</scope>
</reference>
<dbReference type="Proteomes" id="UP000683360">
    <property type="component" value="Unassembled WGS sequence"/>
</dbReference>
<dbReference type="CDD" id="cd19757">
    <property type="entry name" value="Bbox1"/>
    <property type="match status" value="1"/>
</dbReference>
<dbReference type="GO" id="GO:0061630">
    <property type="term" value="F:ubiquitin protein ligase activity"/>
    <property type="evidence" value="ECO:0007669"/>
    <property type="project" value="TreeGrafter"/>
</dbReference>
<dbReference type="Gene3D" id="3.30.160.60">
    <property type="entry name" value="Classic Zinc Finger"/>
    <property type="match status" value="1"/>
</dbReference>
<feature type="domain" description="B box-type" evidence="2">
    <location>
        <begin position="4"/>
        <end position="50"/>
    </location>
</feature>
<dbReference type="GO" id="GO:0005654">
    <property type="term" value="C:nucleoplasm"/>
    <property type="evidence" value="ECO:0007669"/>
    <property type="project" value="TreeGrafter"/>
</dbReference>
<dbReference type="Pfam" id="PF00643">
    <property type="entry name" value="zf-B_box"/>
    <property type="match status" value="1"/>
</dbReference>
<dbReference type="OrthoDB" id="6093251at2759"/>
<proteinExistence type="predicted"/>
<keyword evidence="1" id="KW-0479">Metal-binding</keyword>
<gene>
    <name evidence="3" type="ORF">MEDL_63724</name>
</gene>
<dbReference type="EMBL" id="CAJPWZ010003105">
    <property type="protein sequence ID" value="CAG2252125.1"/>
    <property type="molecule type" value="Genomic_DNA"/>
</dbReference>
<sequence>MAQSASKSCDICMSGAYSNYCKQCGQWMCENCKTLHLRSKISRNHTFLNGSHINPEEKLFCKEHDEIIIFYCVDCDMPICKICVVKKHKKHGISEINESTQKLQVEVKKFLDLRIDCVITNLDNIEQGTVKYQSDINEAISAITEDGNQMKQWIDQKVQALITSLEEKGKANLKALQSKAPDFQNDLEKLQKCQTAFIESQKLANVTERLTQLKHIKSELRIAVQKQLPVMSTVKYYKKDVSEQEISILFGELSFRSQSDKQLFRYQCDHCCILHFLYRRKIKAGKQTLDLLNRRICLASTWTILISEVVFSQRRKVTENLFNKANVQNNSVNYLF</sequence>
<dbReference type="PANTHER" id="PTHR25462:SF305">
    <property type="entry name" value="RING-TYPE DOMAIN-CONTAINING PROTEIN"/>
    <property type="match status" value="1"/>
</dbReference>
<comment type="caution">
    <text evidence="3">The sequence shown here is derived from an EMBL/GenBank/DDBJ whole genome shotgun (WGS) entry which is preliminary data.</text>
</comment>
<dbReference type="AlphaFoldDB" id="A0A8S3V2Y3"/>
<keyword evidence="1" id="KW-0862">Zinc</keyword>
<dbReference type="PANTHER" id="PTHR25462">
    <property type="entry name" value="BONUS, ISOFORM C-RELATED"/>
    <property type="match status" value="1"/>
</dbReference>
<dbReference type="GO" id="GO:0008270">
    <property type="term" value="F:zinc ion binding"/>
    <property type="evidence" value="ECO:0007669"/>
    <property type="project" value="UniProtKB-KW"/>
</dbReference>
<dbReference type="InterPro" id="IPR047153">
    <property type="entry name" value="TRIM45/56/19-like"/>
</dbReference>
<dbReference type="SMART" id="SM00336">
    <property type="entry name" value="BBOX"/>
    <property type="match status" value="2"/>
</dbReference>
<name>A0A8S3V2Y3_MYTED</name>
<dbReference type="SUPFAM" id="SSF57845">
    <property type="entry name" value="B-box zinc-binding domain"/>
    <property type="match status" value="1"/>
</dbReference>
<dbReference type="PROSITE" id="PS50119">
    <property type="entry name" value="ZF_BBOX"/>
    <property type="match status" value="2"/>
</dbReference>
<accession>A0A8S3V2Y3</accession>
<evidence type="ECO:0000256" key="1">
    <source>
        <dbReference type="PROSITE-ProRule" id="PRU00024"/>
    </source>
</evidence>